<dbReference type="EMBL" id="AH010242">
    <property type="protein sequence ID" value="AAG60982.1"/>
    <property type="molecule type" value="Genomic_DNA"/>
</dbReference>
<sequence>MFAWSRSARTTGDDLRVRQLAISEHFVDRLGARMMTLFGCLTMRSSWRSRRQSNECGQWRQRRKIVMGNWDDPGNQRECSQFSCQEYDGKAGCDQPDSSSRDSYSPRCSLNSIEERPPTVTSLASSFWQVEHGAFGELADITLLWASLHLALGEVLGLRKVGKMWNRPI</sequence>
<evidence type="ECO:0000313" key="1">
    <source>
        <dbReference type="EMBL" id="AAG60982.1"/>
    </source>
</evidence>
<reference evidence="1" key="1">
    <citation type="journal article" date="2001" name="J. Bacteriol.">
        <title>Potential symbiosis-specific genes uncovered by sequencing a 410-kb DNA region of the Bradyrhizobium japonicum chromosome.</title>
        <authorList>
            <person name="Gottfert M."/>
            <person name="Rothlisberger S."/>
            <person name="Kundig C."/>
            <person name="Beck C."/>
            <person name="Marty R."/>
            <person name="Hennecke H."/>
        </authorList>
    </citation>
    <scope>NUCLEOTIDE SEQUENCE</scope>
    <source>
        <strain evidence="1">110spc4</strain>
    </source>
</reference>
<name>Q9AMZ9_BRAJP</name>
<protein>
    <submittedName>
        <fullName evidence="1">ID692</fullName>
    </submittedName>
</protein>
<dbReference type="AlphaFoldDB" id="Q9AMZ9"/>
<proteinExistence type="predicted"/>
<accession>Q9AMZ9</accession>
<gene>
    <name evidence="1" type="primary">id692</name>
</gene>
<organism evidence="1">
    <name type="scientific">Bradyrhizobium japonicum</name>
    <dbReference type="NCBI Taxonomy" id="375"/>
    <lineage>
        <taxon>Bacteria</taxon>
        <taxon>Pseudomonadati</taxon>
        <taxon>Pseudomonadota</taxon>
        <taxon>Alphaproteobacteria</taxon>
        <taxon>Hyphomicrobiales</taxon>
        <taxon>Nitrobacteraceae</taxon>
        <taxon>Bradyrhizobium</taxon>
    </lineage>
</organism>